<dbReference type="InterPro" id="IPR005224">
    <property type="entry name" value="SfsA"/>
</dbReference>
<name>A0A9E7M9Z0_9EURY</name>
<dbReference type="Gene3D" id="2.40.50.580">
    <property type="match status" value="1"/>
</dbReference>
<dbReference type="EMBL" id="CP080572">
    <property type="protein sequence ID" value="USG99657.1"/>
    <property type="molecule type" value="Genomic_DNA"/>
</dbReference>
<comment type="similarity">
    <text evidence="1">Belongs to the SfsA family.</text>
</comment>
<dbReference type="KEGG" id="thei:K1720_09170"/>
<dbReference type="HAMAP" id="MF_00095">
    <property type="entry name" value="SfsA"/>
    <property type="match status" value="1"/>
</dbReference>
<keyword evidence="5" id="KW-1185">Reference proteome</keyword>
<dbReference type="GO" id="GO:0003677">
    <property type="term" value="F:DNA binding"/>
    <property type="evidence" value="ECO:0007669"/>
    <property type="project" value="InterPro"/>
</dbReference>
<evidence type="ECO:0000313" key="5">
    <source>
        <dbReference type="Proteomes" id="UP001056425"/>
    </source>
</evidence>
<dbReference type="CDD" id="cd22358">
    <property type="entry name" value="SfsA-like_archaeal"/>
    <property type="match status" value="1"/>
</dbReference>
<dbReference type="Gene3D" id="3.40.1350.60">
    <property type="match status" value="1"/>
</dbReference>
<accession>A0A9E7M9Z0</accession>
<evidence type="ECO:0000313" key="4">
    <source>
        <dbReference type="EMBL" id="USG99657.1"/>
    </source>
</evidence>
<dbReference type="InterPro" id="IPR041465">
    <property type="entry name" value="SfsA_N"/>
</dbReference>
<evidence type="ECO:0000259" key="2">
    <source>
        <dbReference type="Pfam" id="PF03749"/>
    </source>
</evidence>
<reference evidence="4 5" key="1">
    <citation type="submission" date="2021-08" db="EMBL/GenBank/DDBJ databases">
        <title>Thermococcus onnuriiensis IOH2.</title>
        <authorList>
            <person name="Park Y.-J."/>
        </authorList>
    </citation>
    <scope>NUCLEOTIDE SEQUENCE [LARGE SCALE GENOMIC DNA]</scope>
    <source>
        <strain evidence="4 5">IOH2</strain>
    </source>
</reference>
<dbReference type="AlphaFoldDB" id="A0A9E7M9Z0"/>
<dbReference type="RefSeq" id="WP_251948819.1">
    <property type="nucleotide sequence ID" value="NZ_CP080572.1"/>
</dbReference>
<dbReference type="Proteomes" id="UP001056425">
    <property type="component" value="Chromosome"/>
</dbReference>
<sequence length="230" mass="25884">MLLKLPIIKCTFIKRLNRFVGLVEVNGEIKKALITNTGRLEEFMIKGRKAFCIPKQGGKTDFILIGFLEKNGRGAVIDTRIQAKAFEKAVELGLIPWLRGCRIKQKEVKIGSSRLDYLLECNGEEVWVEMKSAVLRDGEYAMYPDCPSIRGQKHIKELINLKDSGKRAMIIFIGALPGAKKFKPYEKGDPKIAELLKEAKEKGVEIRGISISLLLNGEIILENNNLEIEV</sequence>
<dbReference type="PANTHER" id="PTHR30545">
    <property type="entry name" value="SUGAR FERMENTATION STIMULATION PROTEIN A"/>
    <property type="match status" value="1"/>
</dbReference>
<dbReference type="PANTHER" id="PTHR30545:SF2">
    <property type="entry name" value="SUGAR FERMENTATION STIMULATION PROTEIN A"/>
    <property type="match status" value="1"/>
</dbReference>
<protein>
    <recommendedName>
        <fullName evidence="1">Sugar fermentation stimulation protein homolog</fullName>
    </recommendedName>
</protein>
<proteinExistence type="inferred from homology"/>
<dbReference type="NCBIfam" id="TIGR00230">
    <property type="entry name" value="sfsA"/>
    <property type="match status" value="1"/>
</dbReference>
<dbReference type="GeneID" id="72778516"/>
<dbReference type="Pfam" id="PF17746">
    <property type="entry name" value="SfsA_N"/>
    <property type="match status" value="1"/>
</dbReference>
<feature type="domain" description="SfsA N-terminal OB" evidence="3">
    <location>
        <begin position="13"/>
        <end position="72"/>
    </location>
</feature>
<dbReference type="InterPro" id="IPR040452">
    <property type="entry name" value="SfsA_C"/>
</dbReference>
<evidence type="ECO:0000259" key="3">
    <source>
        <dbReference type="Pfam" id="PF17746"/>
    </source>
</evidence>
<organism evidence="4 5">
    <name type="scientific">Thermococcus argininiproducens</name>
    <dbReference type="NCBI Taxonomy" id="2866384"/>
    <lineage>
        <taxon>Archaea</taxon>
        <taxon>Methanobacteriati</taxon>
        <taxon>Methanobacteriota</taxon>
        <taxon>Thermococci</taxon>
        <taxon>Thermococcales</taxon>
        <taxon>Thermococcaceae</taxon>
        <taxon>Thermococcus</taxon>
    </lineage>
</organism>
<dbReference type="Pfam" id="PF03749">
    <property type="entry name" value="SfsA"/>
    <property type="match status" value="1"/>
</dbReference>
<feature type="domain" description="Sugar fermentation stimulation protein C-terminal" evidence="2">
    <location>
        <begin position="82"/>
        <end position="212"/>
    </location>
</feature>
<gene>
    <name evidence="1 4" type="primary">sfsA</name>
    <name evidence="4" type="ORF">K1720_09170</name>
</gene>
<evidence type="ECO:0000256" key="1">
    <source>
        <dbReference type="HAMAP-Rule" id="MF_00095"/>
    </source>
</evidence>